<evidence type="ECO:0000313" key="3">
    <source>
        <dbReference type="EMBL" id="URE38637.1"/>
    </source>
</evidence>
<dbReference type="GO" id="GO:0003755">
    <property type="term" value="F:peptidyl-prolyl cis-trans isomerase activity"/>
    <property type="evidence" value="ECO:0007669"/>
    <property type="project" value="InterPro"/>
</dbReference>
<dbReference type="Gene3D" id="2.40.100.10">
    <property type="entry name" value="Cyclophilin-like"/>
    <property type="match status" value="2"/>
</dbReference>
<dbReference type="Proteomes" id="UP001055439">
    <property type="component" value="Chromosome 8"/>
</dbReference>
<feature type="domain" description="PPIase cyclophilin-type" evidence="2">
    <location>
        <begin position="19"/>
        <end position="178"/>
    </location>
</feature>
<sequence>MEGGGGDAAAEGKRNPRCYMDVSIGGEMEGRIVVELFADVVPRTAENFRALCTGEQGVGPHTGVPLHFKVLKGMGVVRSIEHTPVGVADCPTVDVVIADCGELPEGADDGVSNFFKDGDLYPDWPNDLDDKPSEIADRRDQERKAYSRMFQTYVKSVVTNETFEHFNFAVLLFSLALVLVDWPLR</sequence>
<dbReference type="InterPro" id="IPR029000">
    <property type="entry name" value="Cyclophilin-like_dom_sf"/>
</dbReference>
<reference evidence="3" key="1">
    <citation type="submission" date="2022-05" db="EMBL/GenBank/DDBJ databases">
        <title>The Musa troglodytarum L. genome provides insights into the mechanism of non-climacteric behaviour and enrichment of carotenoids.</title>
        <authorList>
            <person name="Wang J."/>
        </authorList>
    </citation>
    <scope>NUCLEOTIDE SEQUENCE</scope>
    <source>
        <tissue evidence="3">Leaf</tissue>
    </source>
</reference>
<dbReference type="PANTHER" id="PTHR11071:SF561">
    <property type="entry name" value="PEPTIDYL-PROLYL CIS-TRANS ISOMERASE D-RELATED"/>
    <property type="match status" value="1"/>
</dbReference>
<dbReference type="Pfam" id="PF00160">
    <property type="entry name" value="Pro_isomerase"/>
    <property type="match status" value="1"/>
</dbReference>
<dbReference type="EMBL" id="CP097510">
    <property type="protein sequence ID" value="URE38637.1"/>
    <property type="molecule type" value="Genomic_DNA"/>
</dbReference>
<dbReference type="GO" id="GO:0005737">
    <property type="term" value="C:cytoplasm"/>
    <property type="evidence" value="ECO:0007669"/>
    <property type="project" value="TreeGrafter"/>
</dbReference>
<dbReference type="PROSITE" id="PS50072">
    <property type="entry name" value="CSA_PPIASE_2"/>
    <property type="match status" value="1"/>
</dbReference>
<dbReference type="OrthoDB" id="416344at2759"/>
<organism evidence="3 4">
    <name type="scientific">Musa troglodytarum</name>
    <name type="common">fe'i banana</name>
    <dbReference type="NCBI Taxonomy" id="320322"/>
    <lineage>
        <taxon>Eukaryota</taxon>
        <taxon>Viridiplantae</taxon>
        <taxon>Streptophyta</taxon>
        <taxon>Embryophyta</taxon>
        <taxon>Tracheophyta</taxon>
        <taxon>Spermatophyta</taxon>
        <taxon>Magnoliopsida</taxon>
        <taxon>Liliopsida</taxon>
        <taxon>Zingiberales</taxon>
        <taxon>Musaceae</taxon>
        <taxon>Musa</taxon>
    </lineage>
</organism>
<dbReference type="AlphaFoldDB" id="A0A9E7HZ91"/>
<dbReference type="GO" id="GO:0006457">
    <property type="term" value="P:protein folding"/>
    <property type="evidence" value="ECO:0007669"/>
    <property type="project" value="TreeGrafter"/>
</dbReference>
<comment type="similarity">
    <text evidence="1">Belongs to the cyclophilin-type PPIase family.</text>
</comment>
<evidence type="ECO:0000259" key="2">
    <source>
        <dbReference type="PROSITE" id="PS50072"/>
    </source>
</evidence>
<keyword evidence="3" id="KW-0378">Hydrolase</keyword>
<proteinExistence type="inferred from homology"/>
<dbReference type="PANTHER" id="PTHR11071">
    <property type="entry name" value="PEPTIDYL-PROLYL CIS-TRANS ISOMERASE"/>
    <property type="match status" value="1"/>
</dbReference>
<gene>
    <name evidence="3" type="ORF">MUK42_15904</name>
</gene>
<protein>
    <submittedName>
        <fullName evidence="3">Dienelactone hydrolase family</fullName>
    </submittedName>
</protein>
<evidence type="ECO:0000313" key="4">
    <source>
        <dbReference type="Proteomes" id="UP001055439"/>
    </source>
</evidence>
<name>A0A9E7HZ91_9LILI</name>
<evidence type="ECO:0000256" key="1">
    <source>
        <dbReference type="ARBA" id="ARBA00007365"/>
    </source>
</evidence>
<dbReference type="GO" id="GO:0016018">
    <property type="term" value="F:cyclosporin A binding"/>
    <property type="evidence" value="ECO:0007669"/>
    <property type="project" value="TreeGrafter"/>
</dbReference>
<accession>A0A9E7HZ91</accession>
<dbReference type="GO" id="GO:0016787">
    <property type="term" value="F:hydrolase activity"/>
    <property type="evidence" value="ECO:0007669"/>
    <property type="project" value="UniProtKB-KW"/>
</dbReference>
<keyword evidence="4" id="KW-1185">Reference proteome</keyword>
<dbReference type="InterPro" id="IPR002130">
    <property type="entry name" value="Cyclophilin-type_PPIase_dom"/>
</dbReference>
<dbReference type="SUPFAM" id="SSF50891">
    <property type="entry name" value="Cyclophilin-like"/>
    <property type="match status" value="1"/>
</dbReference>